<keyword evidence="1" id="KW-0472">Membrane</keyword>
<feature type="transmembrane region" description="Helical" evidence="1">
    <location>
        <begin position="86"/>
        <end position="111"/>
    </location>
</feature>
<dbReference type="Proteomes" id="UP000604825">
    <property type="component" value="Unassembled WGS sequence"/>
</dbReference>
<evidence type="ECO:0008006" key="4">
    <source>
        <dbReference type="Google" id="ProtNLM"/>
    </source>
</evidence>
<reference evidence="2" key="1">
    <citation type="submission" date="2020-10" db="EMBL/GenBank/DDBJ databases">
        <authorList>
            <person name="Han B."/>
            <person name="Lu T."/>
            <person name="Zhao Q."/>
            <person name="Huang X."/>
            <person name="Zhao Y."/>
        </authorList>
    </citation>
    <scope>NUCLEOTIDE SEQUENCE</scope>
</reference>
<comment type="caution">
    <text evidence="2">The sequence shown here is derived from an EMBL/GenBank/DDBJ whole genome shotgun (WGS) entry which is preliminary data.</text>
</comment>
<keyword evidence="3" id="KW-1185">Reference proteome</keyword>
<evidence type="ECO:0000256" key="1">
    <source>
        <dbReference type="SAM" id="Phobius"/>
    </source>
</evidence>
<dbReference type="EMBL" id="CAJGYO010000012">
    <property type="protein sequence ID" value="CAD6263767.1"/>
    <property type="molecule type" value="Genomic_DNA"/>
</dbReference>
<dbReference type="AlphaFoldDB" id="A0A811R1F4"/>
<proteinExistence type="predicted"/>
<keyword evidence="1" id="KW-0812">Transmembrane</keyword>
<protein>
    <recommendedName>
        <fullName evidence="4">Transmembrane protein</fullName>
    </recommendedName>
</protein>
<name>A0A811R1F4_9POAL</name>
<keyword evidence="1" id="KW-1133">Transmembrane helix</keyword>
<evidence type="ECO:0000313" key="3">
    <source>
        <dbReference type="Proteomes" id="UP000604825"/>
    </source>
</evidence>
<dbReference type="OrthoDB" id="721156at2759"/>
<sequence>MAGISYGHVVVVPYHEKAPVVVDTCVLEVANYVAGSELEAVAGSDELGAVENNEHWVENKAVENDKGRRWCMMSRGWWRVVSRGRAWRSFMVVVVVVMAMVAMMFVVRRAVVGRWLDRRQRLMVVVLPMLRSRVCSQWRLGIGRMSLWCFYRWEGIGRRCSAAARGERSGKSNKEGDALHVRGDAHAVVLACLRCSSISRLI</sequence>
<organism evidence="2 3">
    <name type="scientific">Miscanthus lutarioriparius</name>
    <dbReference type="NCBI Taxonomy" id="422564"/>
    <lineage>
        <taxon>Eukaryota</taxon>
        <taxon>Viridiplantae</taxon>
        <taxon>Streptophyta</taxon>
        <taxon>Embryophyta</taxon>
        <taxon>Tracheophyta</taxon>
        <taxon>Spermatophyta</taxon>
        <taxon>Magnoliopsida</taxon>
        <taxon>Liliopsida</taxon>
        <taxon>Poales</taxon>
        <taxon>Poaceae</taxon>
        <taxon>PACMAD clade</taxon>
        <taxon>Panicoideae</taxon>
        <taxon>Andropogonodae</taxon>
        <taxon>Andropogoneae</taxon>
        <taxon>Saccharinae</taxon>
        <taxon>Miscanthus</taxon>
    </lineage>
</organism>
<gene>
    <name evidence="2" type="ORF">NCGR_LOCUS47072</name>
</gene>
<evidence type="ECO:0000313" key="2">
    <source>
        <dbReference type="EMBL" id="CAD6263767.1"/>
    </source>
</evidence>
<accession>A0A811R1F4</accession>